<dbReference type="AlphaFoldDB" id="A0AAJ5W1S4"/>
<gene>
    <name evidence="3" type="ORF">P0Y48_10880</name>
</gene>
<dbReference type="PANTHER" id="PTHR43625:SF99">
    <property type="entry name" value="ALDO-KETO REDUCTASE 1-RELATED"/>
    <property type="match status" value="1"/>
</dbReference>
<dbReference type="Pfam" id="PF00248">
    <property type="entry name" value="Aldo_ket_red"/>
    <property type="match status" value="1"/>
</dbReference>
<protein>
    <submittedName>
        <fullName evidence="3">Aldo/keto reductase</fullName>
    </submittedName>
</protein>
<dbReference type="InterPro" id="IPR050791">
    <property type="entry name" value="Aldo-Keto_reductase"/>
</dbReference>
<evidence type="ECO:0000259" key="2">
    <source>
        <dbReference type="Pfam" id="PF00248"/>
    </source>
</evidence>
<dbReference type="EMBL" id="CP119321">
    <property type="protein sequence ID" value="WEK12962.1"/>
    <property type="molecule type" value="Genomic_DNA"/>
</dbReference>
<evidence type="ECO:0000313" key="4">
    <source>
        <dbReference type="Proteomes" id="UP001213972"/>
    </source>
</evidence>
<dbReference type="Gene3D" id="3.20.20.100">
    <property type="entry name" value="NADP-dependent oxidoreductase domain"/>
    <property type="match status" value="1"/>
</dbReference>
<dbReference type="PANTHER" id="PTHR43625">
    <property type="entry name" value="AFLATOXIN B1 ALDEHYDE REDUCTASE"/>
    <property type="match status" value="1"/>
</dbReference>
<dbReference type="GO" id="GO:0016491">
    <property type="term" value="F:oxidoreductase activity"/>
    <property type="evidence" value="ECO:0007669"/>
    <property type="project" value="UniProtKB-KW"/>
</dbReference>
<proteinExistence type="predicted"/>
<organism evidence="3 4">
    <name type="scientific">Candidatus Microbacterium phytovorans</name>
    <dbReference type="NCBI Taxonomy" id="3121374"/>
    <lineage>
        <taxon>Bacteria</taxon>
        <taxon>Bacillati</taxon>
        <taxon>Actinomycetota</taxon>
        <taxon>Actinomycetes</taxon>
        <taxon>Micrococcales</taxon>
        <taxon>Microbacteriaceae</taxon>
        <taxon>Microbacterium</taxon>
    </lineage>
</organism>
<evidence type="ECO:0000313" key="3">
    <source>
        <dbReference type="EMBL" id="WEK12962.1"/>
    </source>
</evidence>
<feature type="domain" description="NADP-dependent oxidoreductase" evidence="2">
    <location>
        <begin position="21"/>
        <end position="307"/>
    </location>
</feature>
<dbReference type="InterPro" id="IPR036812">
    <property type="entry name" value="NAD(P)_OxRdtase_dom_sf"/>
</dbReference>
<dbReference type="InterPro" id="IPR023210">
    <property type="entry name" value="NADP_OxRdtase_dom"/>
</dbReference>
<keyword evidence="1" id="KW-0560">Oxidoreductase</keyword>
<name>A0AAJ5W1S4_9MICO</name>
<evidence type="ECO:0000256" key="1">
    <source>
        <dbReference type="ARBA" id="ARBA00023002"/>
    </source>
</evidence>
<sequence>MTITSMATTRKLGTQGLESSPLGYGAMGTVFGYGPSNDTESIAAIRRAHDDGVTHFDTAEMYGWGEGEELLGNALRPIRDEVTIATKFGFERTFQPNSRPEHVREVVNASLRRLGVDSIDLLYQHGHDPDVPVEDVVGVMKEFVDAGKVSYLGLSNTSPENVRRANAVHPISALQMEYSLFARGVEDYFPVLEELGVGLVAYSPIARGFLSGAVKPREGYAADDWRQMNAWWDPRNYPVNLELSERLGEVAAAKGISLSQLALAWLLAQKPYIVPIPGSRSPERVSENNAAAAVELSADERALIAEIMANGPAQ</sequence>
<dbReference type="Proteomes" id="UP001213972">
    <property type="component" value="Chromosome"/>
</dbReference>
<dbReference type="GO" id="GO:0005737">
    <property type="term" value="C:cytoplasm"/>
    <property type="evidence" value="ECO:0007669"/>
    <property type="project" value="TreeGrafter"/>
</dbReference>
<reference evidence="3" key="1">
    <citation type="submission" date="2023-03" db="EMBL/GenBank/DDBJ databases">
        <title>Andean soil-derived lignocellulolytic bacterial consortium as a source of novel taxa and putative plastic-active enzymes.</title>
        <authorList>
            <person name="Diaz-Garcia L."/>
            <person name="Chuvochina M."/>
            <person name="Feuerriegel G."/>
            <person name="Bunk B."/>
            <person name="Sproer C."/>
            <person name="Streit W.R."/>
            <person name="Rodriguez L.M."/>
            <person name="Overmann J."/>
            <person name="Jimenez D.J."/>
        </authorList>
    </citation>
    <scope>NUCLEOTIDE SEQUENCE</scope>
    <source>
        <strain evidence="3">MAG 4610</strain>
    </source>
</reference>
<dbReference type="SUPFAM" id="SSF51430">
    <property type="entry name" value="NAD(P)-linked oxidoreductase"/>
    <property type="match status" value="1"/>
</dbReference>
<accession>A0AAJ5W1S4</accession>